<organism evidence="1 2">
    <name type="scientific">Desulfoluna spongiiphila</name>
    <dbReference type="NCBI Taxonomy" id="419481"/>
    <lineage>
        <taxon>Bacteria</taxon>
        <taxon>Pseudomonadati</taxon>
        <taxon>Thermodesulfobacteriota</taxon>
        <taxon>Desulfobacteria</taxon>
        <taxon>Desulfobacterales</taxon>
        <taxon>Desulfolunaceae</taxon>
        <taxon>Desulfoluna</taxon>
    </lineage>
</organism>
<dbReference type="AlphaFoldDB" id="A0A1G5GWM6"/>
<evidence type="ECO:0000313" key="1">
    <source>
        <dbReference type="EMBL" id="SCY55719.1"/>
    </source>
</evidence>
<evidence type="ECO:0000313" key="2">
    <source>
        <dbReference type="Proteomes" id="UP000198870"/>
    </source>
</evidence>
<protein>
    <submittedName>
        <fullName evidence="1">Uncharacterized protein</fullName>
    </submittedName>
</protein>
<dbReference type="Proteomes" id="UP000198870">
    <property type="component" value="Unassembled WGS sequence"/>
</dbReference>
<name>A0A1G5GWM6_9BACT</name>
<dbReference type="STRING" id="419481.SAMN05216233_111177"/>
<gene>
    <name evidence="1" type="ORF">SAMN05216233_111177</name>
</gene>
<dbReference type="RefSeq" id="WP_092211792.1">
    <property type="nucleotide sequence ID" value="NZ_FMUX01000011.1"/>
</dbReference>
<reference evidence="1 2" key="1">
    <citation type="submission" date="2016-10" db="EMBL/GenBank/DDBJ databases">
        <authorList>
            <person name="de Groot N.N."/>
        </authorList>
    </citation>
    <scope>NUCLEOTIDE SEQUENCE [LARGE SCALE GENOMIC DNA]</scope>
    <source>
        <strain evidence="1 2">AA1</strain>
    </source>
</reference>
<dbReference type="EMBL" id="FMUX01000011">
    <property type="protein sequence ID" value="SCY55719.1"/>
    <property type="molecule type" value="Genomic_DNA"/>
</dbReference>
<sequence>MSTIIHLDPEAMFRLATLERRFGLDRREPFERRQGYGLLHSAEEGDVENRCSLERRRSSERRFGWFRMGRWSSSCEKGPA</sequence>
<proteinExistence type="predicted"/>
<keyword evidence="2" id="KW-1185">Reference proteome</keyword>
<accession>A0A1G5GWM6</accession>